<proteinExistence type="inferred from homology"/>
<evidence type="ECO:0000313" key="6">
    <source>
        <dbReference type="Proteomes" id="UP000231183"/>
    </source>
</evidence>
<evidence type="ECO:0000256" key="3">
    <source>
        <dbReference type="HAMAP-Rule" id="MF_00360"/>
    </source>
</evidence>
<feature type="region of interest" description="Disordered" evidence="4">
    <location>
        <begin position="126"/>
        <end position="145"/>
    </location>
</feature>
<dbReference type="EMBL" id="PFBX01000010">
    <property type="protein sequence ID" value="PIT87733.1"/>
    <property type="molecule type" value="Genomic_DNA"/>
</dbReference>
<dbReference type="NCBIfam" id="TIGR00166">
    <property type="entry name" value="S6"/>
    <property type="match status" value="1"/>
</dbReference>
<evidence type="ECO:0000313" key="5">
    <source>
        <dbReference type="EMBL" id="PIT87733.1"/>
    </source>
</evidence>
<dbReference type="GO" id="GO:0006412">
    <property type="term" value="P:translation"/>
    <property type="evidence" value="ECO:0007669"/>
    <property type="project" value="UniProtKB-UniRule"/>
</dbReference>
<reference evidence="6" key="1">
    <citation type="submission" date="2017-09" db="EMBL/GenBank/DDBJ databases">
        <title>Depth-based differentiation of microbial function through sediment-hosted aquifers and enrichment of novel symbionts in the deep terrestrial subsurface.</title>
        <authorList>
            <person name="Probst A.J."/>
            <person name="Ladd B."/>
            <person name="Jarett J.K."/>
            <person name="Geller-Mcgrath D.E."/>
            <person name="Sieber C.M.K."/>
            <person name="Emerson J.B."/>
            <person name="Anantharaman K."/>
            <person name="Thomas B.C."/>
            <person name="Malmstrom R."/>
            <person name="Stieglmeier M."/>
            <person name="Klingl A."/>
            <person name="Woyke T."/>
            <person name="Ryan C.M."/>
            <person name="Banfield J.F."/>
        </authorList>
    </citation>
    <scope>NUCLEOTIDE SEQUENCE [LARGE SCALE GENOMIC DNA]</scope>
</reference>
<dbReference type="GO" id="GO:1990904">
    <property type="term" value="C:ribonucleoprotein complex"/>
    <property type="evidence" value="ECO:0007669"/>
    <property type="project" value="UniProtKB-KW"/>
</dbReference>
<dbReference type="SUPFAM" id="SSF54995">
    <property type="entry name" value="Ribosomal protein S6"/>
    <property type="match status" value="1"/>
</dbReference>
<accession>A0A2M6W4M1</accession>
<dbReference type="Proteomes" id="UP000231183">
    <property type="component" value="Unassembled WGS sequence"/>
</dbReference>
<evidence type="ECO:0000256" key="4">
    <source>
        <dbReference type="SAM" id="MobiDB-lite"/>
    </source>
</evidence>
<protein>
    <recommendedName>
        <fullName evidence="2 3">Small ribosomal subunit protein bS6</fullName>
    </recommendedName>
</protein>
<dbReference type="GO" id="GO:0005840">
    <property type="term" value="C:ribosome"/>
    <property type="evidence" value="ECO:0007669"/>
    <property type="project" value="UniProtKB-KW"/>
</dbReference>
<dbReference type="GO" id="GO:0003735">
    <property type="term" value="F:structural constituent of ribosome"/>
    <property type="evidence" value="ECO:0007669"/>
    <property type="project" value="InterPro"/>
</dbReference>
<dbReference type="Pfam" id="PF01250">
    <property type="entry name" value="Ribosomal_S6"/>
    <property type="match status" value="1"/>
</dbReference>
<dbReference type="CDD" id="cd00473">
    <property type="entry name" value="bS6"/>
    <property type="match status" value="1"/>
</dbReference>
<keyword evidence="3" id="KW-0687">Ribonucleoprotein</keyword>
<dbReference type="InterPro" id="IPR000529">
    <property type="entry name" value="Ribosomal_bS6"/>
</dbReference>
<dbReference type="InterPro" id="IPR020814">
    <property type="entry name" value="Ribosomal_S6_plastid/chlpt"/>
</dbReference>
<comment type="function">
    <text evidence="3">Binds together with bS18 to 16S ribosomal RNA.</text>
</comment>
<keyword evidence="3" id="KW-0699">rRNA-binding</keyword>
<name>A0A2M6W4M1_9BACT</name>
<keyword evidence="3" id="KW-0694">RNA-binding</keyword>
<comment type="similarity">
    <text evidence="1 3">Belongs to the bacterial ribosomal protein bS6 family.</text>
</comment>
<sequence>MKKYELILSLPGTLDDKEVEQEVQVVLETVKKISVDPQVNNLGKIRLAYPINQIRYGYYYSVVFNAEENDAAKLNRDLQLNKNLLRAVLNVYNEKVKPRQSLNISGMPPIKKDKEAEVKEKMSLNDVMTDQETTEEVVAKEKTENKKEVNIDDIDKKLDEILENGELTPGI</sequence>
<dbReference type="Gene3D" id="3.30.70.60">
    <property type="match status" value="1"/>
</dbReference>
<evidence type="ECO:0000256" key="2">
    <source>
        <dbReference type="ARBA" id="ARBA00035294"/>
    </source>
</evidence>
<keyword evidence="3 5" id="KW-0689">Ribosomal protein</keyword>
<gene>
    <name evidence="3 5" type="primary">rpsF</name>
    <name evidence="5" type="ORF">COU31_01320</name>
</gene>
<dbReference type="InterPro" id="IPR014717">
    <property type="entry name" value="Transl_elong_EF1B/ribsomal_bS6"/>
</dbReference>
<dbReference type="InterPro" id="IPR035980">
    <property type="entry name" value="Ribosomal_bS6_sf"/>
</dbReference>
<evidence type="ECO:0000256" key="1">
    <source>
        <dbReference type="ARBA" id="ARBA00009512"/>
    </source>
</evidence>
<dbReference type="GO" id="GO:0019843">
    <property type="term" value="F:rRNA binding"/>
    <property type="evidence" value="ECO:0007669"/>
    <property type="project" value="UniProtKB-UniRule"/>
</dbReference>
<organism evidence="5 6">
    <name type="scientific">Candidatus Magasanikbacteria bacterium CG10_big_fil_rev_8_21_14_0_10_40_10</name>
    <dbReference type="NCBI Taxonomy" id="1974648"/>
    <lineage>
        <taxon>Bacteria</taxon>
        <taxon>Candidatus Magasanikiibacteriota</taxon>
    </lineage>
</organism>
<comment type="caution">
    <text evidence="5">The sequence shown here is derived from an EMBL/GenBank/DDBJ whole genome shotgun (WGS) entry which is preliminary data.</text>
</comment>
<dbReference type="HAMAP" id="MF_00360">
    <property type="entry name" value="Ribosomal_bS6"/>
    <property type="match status" value="1"/>
</dbReference>
<dbReference type="AlphaFoldDB" id="A0A2M6W4M1"/>